<dbReference type="AlphaFoldDB" id="A0A4P9WP46"/>
<evidence type="ECO:0000313" key="2">
    <source>
        <dbReference type="Proteomes" id="UP000269721"/>
    </source>
</evidence>
<reference evidence="2" key="1">
    <citation type="journal article" date="2018" name="Nat. Microbiol.">
        <title>Leveraging single-cell genomics to expand the fungal tree of life.</title>
        <authorList>
            <person name="Ahrendt S.R."/>
            <person name="Quandt C.A."/>
            <person name="Ciobanu D."/>
            <person name="Clum A."/>
            <person name="Salamov A."/>
            <person name="Andreopoulos B."/>
            <person name="Cheng J.F."/>
            <person name="Woyke T."/>
            <person name="Pelin A."/>
            <person name="Henrissat B."/>
            <person name="Reynolds N.K."/>
            <person name="Benny G.L."/>
            <person name="Smith M.E."/>
            <person name="James T.Y."/>
            <person name="Grigoriev I.V."/>
        </authorList>
    </citation>
    <scope>NUCLEOTIDE SEQUENCE [LARGE SCALE GENOMIC DNA]</scope>
</reference>
<dbReference type="EMBL" id="KZ994588">
    <property type="protein sequence ID" value="RKO92556.1"/>
    <property type="molecule type" value="Genomic_DNA"/>
</dbReference>
<keyword evidence="2" id="KW-1185">Reference proteome</keyword>
<proteinExistence type="predicted"/>
<accession>A0A4P9WP46</accession>
<protein>
    <submittedName>
        <fullName evidence="1">Uncharacterized protein</fullName>
    </submittedName>
</protein>
<sequence>MSSTCARHSCGGIARCCGYVEILNPVLKAFKGSTISAEFPWAVEEGAGAWTPIGYVTVVGVRAVDVFGTAVEALAFTVTVFGVVWVGHGGDELRMARMDNMWCDLQRGYEGCFKDLGGLGKLGLLFMETSSAEGLREMDKLAGKQGKLLNQREDCVYSLFLTKRVYTWVEELGKEFDEPAKPERRPARQGGYGECDLYASMIQGPRGPDTCGHAVG</sequence>
<name>A0A4P9WP46_9FUNG</name>
<gene>
    <name evidence="1" type="ORF">BDK51DRAFT_28372</name>
</gene>
<dbReference type="Proteomes" id="UP000269721">
    <property type="component" value="Unassembled WGS sequence"/>
</dbReference>
<organism evidence="1 2">
    <name type="scientific">Blyttiomyces helicus</name>
    <dbReference type="NCBI Taxonomy" id="388810"/>
    <lineage>
        <taxon>Eukaryota</taxon>
        <taxon>Fungi</taxon>
        <taxon>Fungi incertae sedis</taxon>
        <taxon>Chytridiomycota</taxon>
        <taxon>Chytridiomycota incertae sedis</taxon>
        <taxon>Chytridiomycetes</taxon>
        <taxon>Chytridiomycetes incertae sedis</taxon>
        <taxon>Blyttiomyces</taxon>
    </lineage>
</organism>
<evidence type="ECO:0000313" key="1">
    <source>
        <dbReference type="EMBL" id="RKO92556.1"/>
    </source>
</evidence>